<reference evidence="6" key="1">
    <citation type="journal article" date="2019" name="J. ISSAAS">
        <title>The Unique Evolutionary Trajectory 1 and Dynamic Conformations of DR and IR/DR-coexisting Plastomes of the Early Vascular Plant Selaginellaceae (Lycophyte).</title>
        <authorList>
            <person name="Zhang H.-R."/>
            <person name="Xiang Q.-P."/>
            <person name="Zhang X.-C."/>
        </authorList>
    </citation>
    <scope>NUCLEOTIDE SEQUENCE</scope>
</reference>
<dbReference type="PANTHER" id="PTHR11205">
    <property type="entry name" value="RIBOSOMAL PROTEIN S7"/>
    <property type="match status" value="1"/>
</dbReference>
<keyword evidence="6" id="KW-0934">Plastid</keyword>
<feature type="region of interest" description="Disordered" evidence="4">
    <location>
        <begin position="82"/>
        <end position="143"/>
    </location>
</feature>
<dbReference type="GO" id="GO:1990904">
    <property type="term" value="C:ribonucleoprotein complex"/>
    <property type="evidence" value="ECO:0007669"/>
    <property type="project" value="UniProtKB-KW"/>
</dbReference>
<dbReference type="GO" id="GO:0006412">
    <property type="term" value="P:translation"/>
    <property type="evidence" value="ECO:0007669"/>
    <property type="project" value="InterPro"/>
</dbReference>
<gene>
    <name evidence="6" type="primary">rps7</name>
</gene>
<keyword evidence="2 6" id="KW-0689">Ribosomal protein</keyword>
<dbReference type="InterPro" id="IPR036823">
    <property type="entry name" value="Ribosomal_uS7_dom_sf"/>
</dbReference>
<dbReference type="EMBL" id="MH598537">
    <property type="protein sequence ID" value="QBL76378.1"/>
    <property type="molecule type" value="Genomic_DNA"/>
</dbReference>
<evidence type="ECO:0000256" key="1">
    <source>
        <dbReference type="ARBA" id="ARBA00007151"/>
    </source>
</evidence>
<keyword evidence="3" id="KW-0687">Ribonucleoprotein</keyword>
<evidence type="ECO:0000256" key="3">
    <source>
        <dbReference type="ARBA" id="ARBA00023274"/>
    </source>
</evidence>
<dbReference type="AlphaFoldDB" id="A0A482CKG9"/>
<dbReference type="SUPFAM" id="SSF47973">
    <property type="entry name" value="Ribosomal protein S7"/>
    <property type="match status" value="1"/>
</dbReference>
<evidence type="ECO:0000313" key="6">
    <source>
        <dbReference type="EMBL" id="QBL76378.1"/>
    </source>
</evidence>
<comment type="similarity">
    <text evidence="1">Belongs to the universal ribosomal protein uS7 family.</text>
</comment>
<dbReference type="PIRSF" id="PIRSF002122">
    <property type="entry name" value="RPS7p_RPS7a_RPS5e_RPS7o"/>
    <property type="match status" value="1"/>
</dbReference>
<accession>A0A482CKG9</accession>
<sequence>MSRRSNAGSAGAGADPIYRNRLVNMPVCRVPRNGKKSLAYGIPHSAVRNIGRETRNNPLSVPRQAIHKVTPDATVRARRLSGSTYQVPTEMGSARGKAPAIRRSSWAPRKRPARDMASKSSLESMDAARDSGNAVRKKEETRRVAEANRAFANFRLYQ</sequence>
<dbReference type="RefSeq" id="YP_009589795.1">
    <property type="nucleotide sequence ID" value="NC_041646.1"/>
</dbReference>
<evidence type="ECO:0000256" key="2">
    <source>
        <dbReference type="ARBA" id="ARBA00022980"/>
    </source>
</evidence>
<evidence type="ECO:0000259" key="5">
    <source>
        <dbReference type="Pfam" id="PF00177"/>
    </source>
</evidence>
<proteinExistence type="inferred from homology"/>
<name>A0A482CKG9_9TRAC</name>
<dbReference type="InterPro" id="IPR023798">
    <property type="entry name" value="Ribosomal_uS7_dom"/>
</dbReference>
<geneLocation type="chloroplast" evidence="6"/>
<dbReference type="GO" id="GO:0005840">
    <property type="term" value="C:ribosome"/>
    <property type="evidence" value="ECO:0007669"/>
    <property type="project" value="UniProtKB-KW"/>
</dbReference>
<dbReference type="Pfam" id="PF00177">
    <property type="entry name" value="Ribosomal_S7"/>
    <property type="match status" value="1"/>
</dbReference>
<organism evidence="6">
    <name type="scientific">Selaginella tamariscina</name>
    <dbReference type="NCBI Taxonomy" id="137178"/>
    <lineage>
        <taxon>Eukaryota</taxon>
        <taxon>Viridiplantae</taxon>
        <taxon>Streptophyta</taxon>
        <taxon>Embryophyta</taxon>
        <taxon>Tracheophyta</taxon>
        <taxon>Lycopodiopsida</taxon>
        <taxon>Selaginellales</taxon>
        <taxon>Selaginellaceae</taxon>
        <taxon>Selaginella</taxon>
    </lineage>
</organism>
<dbReference type="Gene3D" id="1.10.455.10">
    <property type="entry name" value="Ribosomal protein S7 domain"/>
    <property type="match status" value="1"/>
</dbReference>
<feature type="domain" description="Small ribosomal subunit protein uS7" evidence="5">
    <location>
        <begin position="3"/>
        <end position="149"/>
    </location>
</feature>
<dbReference type="GeneID" id="39721789"/>
<dbReference type="InterPro" id="IPR000235">
    <property type="entry name" value="Ribosomal_uS7"/>
</dbReference>
<protein>
    <submittedName>
        <fullName evidence="6">Ribosomal protein S7</fullName>
    </submittedName>
</protein>
<keyword evidence="6" id="KW-0150">Chloroplast</keyword>
<evidence type="ECO:0000256" key="4">
    <source>
        <dbReference type="SAM" id="MobiDB-lite"/>
    </source>
</evidence>